<dbReference type="STRING" id="399550.Smar_1391"/>
<dbReference type="GO" id="GO:0005975">
    <property type="term" value="P:carbohydrate metabolic process"/>
    <property type="evidence" value="ECO:0007669"/>
    <property type="project" value="InterPro"/>
</dbReference>
<dbReference type="Gene3D" id="3.20.20.80">
    <property type="entry name" value="Glycosidases"/>
    <property type="match status" value="1"/>
</dbReference>
<reference evidence="6 7" key="2">
    <citation type="journal article" date="2009" name="Stand. Genomic Sci.">
        <title>Complete genome sequence of Staphylothermus marinus Stetter and Fiala 1986 type strain F1.</title>
        <authorList>
            <person name="Anderson I.J."/>
            <person name="Sun H."/>
            <person name="Lapidus A."/>
            <person name="Copeland A."/>
            <person name="Glavina Del Rio T."/>
            <person name="Tice H."/>
            <person name="Dalin E."/>
            <person name="Lucas S."/>
            <person name="Barry K."/>
            <person name="Land M."/>
            <person name="Richardson P."/>
            <person name="Huber H."/>
            <person name="Kyrpides N.C."/>
        </authorList>
    </citation>
    <scope>NUCLEOTIDE SEQUENCE [LARGE SCALE GENOMIC DNA]</scope>
    <source>
        <strain evidence="7">ATCC 43588 / DSM 3639 / JCM 9404 / F1</strain>
    </source>
</reference>
<dbReference type="Pfam" id="PF00232">
    <property type="entry name" value="Glyco_hydro_1"/>
    <property type="match status" value="1"/>
</dbReference>
<dbReference type="SUPFAM" id="SSF51445">
    <property type="entry name" value="(Trans)glycosidases"/>
    <property type="match status" value="1"/>
</dbReference>
<evidence type="ECO:0000256" key="2">
    <source>
        <dbReference type="ARBA" id="ARBA00022801"/>
    </source>
</evidence>
<protein>
    <submittedName>
        <fullName evidence="6">Glycoside hydrolase, family 1</fullName>
    </submittedName>
</protein>
<feature type="active site" description="Nucleophile" evidence="4">
    <location>
        <position position="323"/>
    </location>
</feature>
<accession>A3DPC2</accession>
<dbReference type="HOGENOM" id="CLU_001859_1_3_2"/>
<evidence type="ECO:0000256" key="5">
    <source>
        <dbReference type="RuleBase" id="RU003690"/>
    </source>
</evidence>
<keyword evidence="3" id="KW-0326">Glycosidase</keyword>
<evidence type="ECO:0000256" key="4">
    <source>
        <dbReference type="PROSITE-ProRule" id="PRU10055"/>
    </source>
</evidence>
<comment type="similarity">
    <text evidence="1 5">Belongs to the glycosyl hydrolase 1 family.</text>
</comment>
<gene>
    <name evidence="6" type="ordered locus">Smar_1391</name>
</gene>
<dbReference type="RefSeq" id="WP_011839676.1">
    <property type="nucleotide sequence ID" value="NC_009033.1"/>
</dbReference>
<dbReference type="Proteomes" id="UP000000254">
    <property type="component" value="Chromosome"/>
</dbReference>
<dbReference type="GeneID" id="4906851"/>
<dbReference type="AlphaFoldDB" id="A3DPC2"/>
<dbReference type="EMBL" id="CP000575">
    <property type="protein sequence ID" value="ABN70482.1"/>
    <property type="molecule type" value="Genomic_DNA"/>
</dbReference>
<dbReference type="PROSITE" id="PS00572">
    <property type="entry name" value="GLYCOSYL_HYDROL_F1_1"/>
    <property type="match status" value="1"/>
</dbReference>
<sequence length="421" mass="49926">MIRFPDYFLFGTATSSHQIEGNNIFNDWWEWETKGRIKVRSGKACNHWELYKEDIELMAELGYNAYRFSIEWSRIFPRKDHIDYESLNKYKEIVNLLRKYGIEPVITLHHFTNPQWFMKIGGWTREENIKYFIKYVELIASEIKDVKIWITINEPIIYVLQGYISGEWPPGIKNLKIADQVTKNLLKAHNEAYNILHKHGIVGIAKNMIAFKPGSNRGKDINIYHKVDKAFNWGFLNGILRGELETLRGKYRVEPGNIDFIGINYYSSYIVKYTWNPFKLHIKVEPLDTGLWTTMGYCIYPRGIYEVVMKTHEKYGKEIIITENGVAVENDELRILSIIRHLQYLYKAMNEGAKVKGYFYWSFMDNFEWDKGFNQRFGLVEVDYKTFERKPRKSAYVYSQIARTKTISDEYLEKYGLKNLE</sequence>
<dbReference type="KEGG" id="smr:Smar_1391"/>
<evidence type="ECO:0000313" key="6">
    <source>
        <dbReference type="EMBL" id="ABN70482.1"/>
    </source>
</evidence>
<evidence type="ECO:0000313" key="7">
    <source>
        <dbReference type="Proteomes" id="UP000000254"/>
    </source>
</evidence>
<evidence type="ECO:0000256" key="1">
    <source>
        <dbReference type="ARBA" id="ARBA00010838"/>
    </source>
</evidence>
<dbReference type="OrthoDB" id="84443at2157"/>
<dbReference type="PANTHER" id="PTHR10353">
    <property type="entry name" value="GLYCOSYL HYDROLASE"/>
    <property type="match status" value="1"/>
</dbReference>
<keyword evidence="2 6" id="KW-0378">Hydrolase</keyword>
<dbReference type="SMR" id="A3DPC2"/>
<dbReference type="InterPro" id="IPR017853">
    <property type="entry name" value="GH"/>
</dbReference>
<dbReference type="CAZy" id="GH1">
    <property type="family name" value="Glycoside Hydrolase Family 1"/>
</dbReference>
<proteinExistence type="inferred from homology"/>
<dbReference type="InterPro" id="IPR001360">
    <property type="entry name" value="Glyco_hydro_1"/>
</dbReference>
<dbReference type="GO" id="GO:0008422">
    <property type="term" value="F:beta-glucosidase activity"/>
    <property type="evidence" value="ECO:0007669"/>
    <property type="project" value="TreeGrafter"/>
</dbReference>
<dbReference type="PANTHER" id="PTHR10353:SF209">
    <property type="entry name" value="GALACTOLIPID GALACTOSYLTRANSFERASE SFR2, CHLOROPLASTIC"/>
    <property type="match status" value="1"/>
</dbReference>
<dbReference type="InterPro" id="IPR018120">
    <property type="entry name" value="Glyco_hydro_1_AS"/>
</dbReference>
<name>A3DPC2_STAMF</name>
<dbReference type="eggNOG" id="arCOG05412">
    <property type="taxonomic scope" value="Archaea"/>
</dbReference>
<dbReference type="PRINTS" id="PR00131">
    <property type="entry name" value="GLHYDRLASE1"/>
</dbReference>
<organism evidence="6 7">
    <name type="scientific">Staphylothermus marinus (strain ATCC 43588 / DSM 3639 / JCM 9404 / F1)</name>
    <dbReference type="NCBI Taxonomy" id="399550"/>
    <lineage>
        <taxon>Archaea</taxon>
        <taxon>Thermoproteota</taxon>
        <taxon>Thermoprotei</taxon>
        <taxon>Desulfurococcales</taxon>
        <taxon>Desulfurococcaceae</taxon>
        <taxon>Staphylothermus</taxon>
    </lineage>
</organism>
<reference evidence="7" key="1">
    <citation type="journal article" date="2009" name="BMC Genomics">
        <title>The complete genome sequence of Staphylothermus marinus reveals differences in sulfur metabolism among heterotrophic Crenarchaeota.</title>
        <authorList>
            <person name="Anderson I.J."/>
            <person name="Dharmarajan L."/>
            <person name="Rodriguez J."/>
            <person name="Hooper S."/>
            <person name="Porat I."/>
            <person name="Ulrich L.E."/>
            <person name="Elkins J.G."/>
            <person name="Mavromatis K."/>
            <person name="Sun H."/>
            <person name="Land M."/>
            <person name="Lapidus A."/>
            <person name="Lucas S."/>
            <person name="Barry K."/>
            <person name="Huber H."/>
            <person name="Zhulin I.B."/>
            <person name="Whitman W.B."/>
            <person name="Mukhopadhyay B."/>
            <person name="Woese C."/>
            <person name="Bristow J."/>
            <person name="Kyrpides N."/>
        </authorList>
    </citation>
    <scope>NUCLEOTIDE SEQUENCE [LARGE SCALE GENOMIC DNA]</scope>
    <source>
        <strain evidence="7">ATCC 43588 / DSM 3639 / JCM 9404 / F1</strain>
    </source>
</reference>
<evidence type="ECO:0000256" key="3">
    <source>
        <dbReference type="ARBA" id="ARBA00023295"/>
    </source>
</evidence>
<keyword evidence="7" id="KW-1185">Reference proteome</keyword>